<evidence type="ECO:0000256" key="1">
    <source>
        <dbReference type="SAM" id="MobiDB-lite"/>
    </source>
</evidence>
<reference evidence="2 3" key="1">
    <citation type="submission" date="2019-05" db="EMBL/GenBank/DDBJ databases">
        <title>Emergence of the Ug99 lineage of the wheat stem rust pathogen through somatic hybridization.</title>
        <authorList>
            <person name="Li F."/>
            <person name="Upadhyaya N.M."/>
            <person name="Sperschneider J."/>
            <person name="Matny O."/>
            <person name="Nguyen-Phuc H."/>
            <person name="Mago R."/>
            <person name="Raley C."/>
            <person name="Miller M.E."/>
            <person name="Silverstein K.A.T."/>
            <person name="Henningsen E."/>
            <person name="Hirsch C.D."/>
            <person name="Visser B."/>
            <person name="Pretorius Z.A."/>
            <person name="Steffenson B.J."/>
            <person name="Schwessinger B."/>
            <person name="Dodds P.N."/>
            <person name="Figueroa M."/>
        </authorList>
    </citation>
    <scope>NUCLEOTIDE SEQUENCE [LARGE SCALE GENOMIC DNA]</scope>
    <source>
        <strain evidence="2">21-0</strain>
    </source>
</reference>
<dbReference type="EMBL" id="VSWC01000092">
    <property type="protein sequence ID" value="KAA1090979.1"/>
    <property type="molecule type" value="Genomic_DNA"/>
</dbReference>
<sequence>MRALPIRTDLRSDTEPSRQRLRESAGPSQNTEHGMAQPSWSGMGAIANQTDRRSPPHQRSGRPETK</sequence>
<evidence type="ECO:0000313" key="3">
    <source>
        <dbReference type="Proteomes" id="UP000324748"/>
    </source>
</evidence>
<dbReference type="Proteomes" id="UP000324748">
    <property type="component" value="Unassembled WGS sequence"/>
</dbReference>
<accession>A0A5B0NSZ6</accession>
<protein>
    <submittedName>
        <fullName evidence="2">Uncharacterized protein</fullName>
    </submittedName>
</protein>
<keyword evidence="3" id="KW-1185">Reference proteome</keyword>
<gene>
    <name evidence="2" type="ORF">PGT21_019793</name>
</gene>
<comment type="caution">
    <text evidence="2">The sequence shown here is derived from an EMBL/GenBank/DDBJ whole genome shotgun (WGS) entry which is preliminary data.</text>
</comment>
<evidence type="ECO:0000313" key="2">
    <source>
        <dbReference type="EMBL" id="KAA1090979.1"/>
    </source>
</evidence>
<proteinExistence type="predicted"/>
<dbReference type="AlphaFoldDB" id="A0A5B0NSZ6"/>
<organism evidence="2 3">
    <name type="scientific">Puccinia graminis f. sp. tritici</name>
    <dbReference type="NCBI Taxonomy" id="56615"/>
    <lineage>
        <taxon>Eukaryota</taxon>
        <taxon>Fungi</taxon>
        <taxon>Dikarya</taxon>
        <taxon>Basidiomycota</taxon>
        <taxon>Pucciniomycotina</taxon>
        <taxon>Pucciniomycetes</taxon>
        <taxon>Pucciniales</taxon>
        <taxon>Pucciniaceae</taxon>
        <taxon>Puccinia</taxon>
    </lineage>
</organism>
<name>A0A5B0NSZ6_PUCGR</name>
<feature type="compositionally biased region" description="Basic and acidic residues" evidence="1">
    <location>
        <begin position="8"/>
        <end position="23"/>
    </location>
</feature>
<feature type="region of interest" description="Disordered" evidence="1">
    <location>
        <begin position="1"/>
        <end position="66"/>
    </location>
</feature>